<dbReference type="Proteomes" id="UP000021369">
    <property type="component" value="Unassembled WGS sequence"/>
</dbReference>
<organism evidence="1 2">
    <name type="scientific">Ruminococcus albus SY3</name>
    <dbReference type="NCBI Taxonomy" id="1341156"/>
    <lineage>
        <taxon>Bacteria</taxon>
        <taxon>Bacillati</taxon>
        <taxon>Bacillota</taxon>
        <taxon>Clostridia</taxon>
        <taxon>Eubacteriales</taxon>
        <taxon>Oscillospiraceae</taxon>
        <taxon>Ruminococcus</taxon>
    </lineage>
</organism>
<gene>
    <name evidence="1" type="ORF">RASY3_09520</name>
</gene>
<dbReference type="RefSeq" id="WP_037287305.1">
    <property type="nucleotide sequence ID" value="NZ_JEOB01000002.1"/>
</dbReference>
<name>A0A011VXC8_RUMAL</name>
<dbReference type="PATRIC" id="fig|1341156.4.peg.1200"/>
<proteinExistence type="predicted"/>
<evidence type="ECO:0000313" key="1">
    <source>
        <dbReference type="EMBL" id="EXM39926.1"/>
    </source>
</evidence>
<reference evidence="1 2" key="1">
    <citation type="submission" date="2013-06" db="EMBL/GenBank/DDBJ databases">
        <title>Rumen cellulosomics: divergent fiber-degrading strategies revealed by comparative genome-wide analysis of six Ruminococcal strains.</title>
        <authorList>
            <person name="Dassa B."/>
            <person name="Borovok I."/>
            <person name="Lamed R."/>
            <person name="Flint H."/>
            <person name="Yeoman C.J."/>
            <person name="White B."/>
            <person name="Bayer E.A."/>
        </authorList>
    </citation>
    <scope>NUCLEOTIDE SEQUENCE [LARGE SCALE GENOMIC DNA]</scope>
    <source>
        <strain evidence="1 2">SY3</strain>
    </source>
</reference>
<evidence type="ECO:0000313" key="2">
    <source>
        <dbReference type="Proteomes" id="UP000021369"/>
    </source>
</evidence>
<protein>
    <submittedName>
        <fullName evidence="1">MerR family transcriptional regulator</fullName>
    </submittedName>
</protein>
<comment type="caution">
    <text evidence="1">The sequence shown here is derived from an EMBL/GenBank/DDBJ whole genome shotgun (WGS) entry which is preliminary data.</text>
</comment>
<keyword evidence="2" id="KW-1185">Reference proteome</keyword>
<dbReference type="AlphaFoldDB" id="A0A011VXC8"/>
<dbReference type="EMBL" id="JEOB01000002">
    <property type="protein sequence ID" value="EXM39926.1"/>
    <property type="molecule type" value="Genomic_DNA"/>
</dbReference>
<sequence>MTKEQKTEFMCKLMALIDEYIDVEELDSEYEPSKATAPKAPTEMLTIKECTQQFEGISEHTIRQLALRGEIASFRAGTGKNGKILINKTSLMKKLGFI</sequence>
<dbReference type="OrthoDB" id="1826359at2"/>
<accession>A0A011VXC8</accession>